<reference evidence="1 2" key="1">
    <citation type="submission" date="2018-03" db="EMBL/GenBank/DDBJ databases">
        <title>Genomic Encyclopedia of Archaeal and Bacterial Type Strains, Phase II (KMG-II): from individual species to whole genera.</title>
        <authorList>
            <person name="Goeker M."/>
        </authorList>
    </citation>
    <scope>NUCLEOTIDE SEQUENCE [LARGE SCALE GENOMIC DNA]</scope>
    <source>
        <strain evidence="1 2">DSM 19711</strain>
    </source>
</reference>
<evidence type="ECO:0000313" key="2">
    <source>
        <dbReference type="Proteomes" id="UP000238083"/>
    </source>
</evidence>
<accession>A0A2T0QNG7</accession>
<dbReference type="AlphaFoldDB" id="A0A2T0QNG7"/>
<protein>
    <submittedName>
        <fullName evidence="1">Uncharacterized protein</fullName>
    </submittedName>
</protein>
<proteinExistence type="predicted"/>
<organism evidence="1 2">
    <name type="scientific">Kineococcus rhizosphaerae</name>
    <dbReference type="NCBI Taxonomy" id="559628"/>
    <lineage>
        <taxon>Bacteria</taxon>
        <taxon>Bacillati</taxon>
        <taxon>Actinomycetota</taxon>
        <taxon>Actinomycetes</taxon>
        <taxon>Kineosporiales</taxon>
        <taxon>Kineosporiaceae</taxon>
        <taxon>Kineococcus</taxon>
    </lineage>
</organism>
<comment type="caution">
    <text evidence="1">The sequence shown here is derived from an EMBL/GenBank/DDBJ whole genome shotgun (WGS) entry which is preliminary data.</text>
</comment>
<evidence type="ECO:0000313" key="1">
    <source>
        <dbReference type="EMBL" id="PRY06096.1"/>
    </source>
</evidence>
<dbReference type="RefSeq" id="WP_106215702.1">
    <property type="nucleotide sequence ID" value="NZ_PVZF01000035.1"/>
</dbReference>
<keyword evidence="2" id="KW-1185">Reference proteome</keyword>
<gene>
    <name evidence="1" type="ORF">CLV37_13511</name>
</gene>
<dbReference type="EMBL" id="PVZF01000035">
    <property type="protein sequence ID" value="PRY06096.1"/>
    <property type="molecule type" value="Genomic_DNA"/>
</dbReference>
<dbReference type="Proteomes" id="UP000238083">
    <property type="component" value="Unassembled WGS sequence"/>
</dbReference>
<sequence length="85" mass="9365">MPDPRDTSDAPQALADAIRRGEPVAIRLPGGRTQEVDPAEFLDAEEVDLDTEEVFVNGRRFTNADAERLADEVEAHEPKPRADPV</sequence>
<name>A0A2T0QNG7_9ACTN</name>